<dbReference type="Gene3D" id="3.20.20.370">
    <property type="entry name" value="Glycoside hydrolase/deacetylase"/>
    <property type="match status" value="1"/>
</dbReference>
<dbReference type="Proteomes" id="UP000531216">
    <property type="component" value="Unassembled WGS sequence"/>
</dbReference>
<proteinExistence type="predicted"/>
<evidence type="ECO:0000313" key="1">
    <source>
        <dbReference type="EMBL" id="MBB3937725.1"/>
    </source>
</evidence>
<accession>A0A7W6FWB8</accession>
<dbReference type="InterPro" id="IPR011330">
    <property type="entry name" value="Glyco_hydro/deAcase_b/a-brl"/>
</dbReference>
<sequence length="632" mass="65439">MLGPLTASLTAGATSGTLVAAIIGLGSGETIASGMPNDGRLALDVTRRNLLVGASAVAAGTFAATLTTSAGRTLGMRPTVNASDQPDPASILIESFDSTTNWSAVAAGSGSQTIDTVGKDQGAGRAVFTPGTTGAPQVTKTTGYPNYDASKHKVFAYLVDKGNDPELSNGADLRLGQAANGVNYPAGANIGKYPDLNGALFGNMIPGKHVRFTSAADMATAGVNLVDGAPMGVRAFGGFTSPFAPKVDALIATDGGRPTVVLTFDDGRVGPWTKRQYLADRRIPVTLYIPWALVGQLNRLTLSQLQDMKALGHDIQLDGTCDDGAMIDRASAAAAVTELLEGKQWLADNGLNSDARHFCYPNGLHRSAGPRVALPNPVTDGSNVITVGSHSNSQSGQPIFGDNVPAGTWITVVISATQLQLNRAVPAGAAKLWRGNVSTLTDTSMTSGSPVLTVTSSADLMVGARAFSQGIGIPDYATIQSIENATQVTLSASATATKTGSVTFIETSHPFHTGKLPAALKAAGFLTGRTTIGNPIFSKHGIFDQGLVLPSYTLSQATLSTYQTVVGHAKRTGSTVFMYGHDLGGGLINQETADFRAGMDFLAAERDAGNIDILTVSQWWLRDCANPLAFPA</sequence>
<dbReference type="GO" id="GO:0005975">
    <property type="term" value="P:carbohydrate metabolic process"/>
    <property type="evidence" value="ECO:0007669"/>
    <property type="project" value="InterPro"/>
</dbReference>
<keyword evidence="2" id="KW-1185">Reference proteome</keyword>
<evidence type="ECO:0000313" key="2">
    <source>
        <dbReference type="Proteomes" id="UP000531216"/>
    </source>
</evidence>
<dbReference type="OrthoDB" id="9782872at2"/>
<protein>
    <submittedName>
        <fullName evidence="1">Uncharacterized protein</fullName>
    </submittedName>
</protein>
<dbReference type="AlphaFoldDB" id="A0A7W6FWB8"/>
<reference evidence="1 2" key="1">
    <citation type="submission" date="2020-08" db="EMBL/GenBank/DDBJ databases">
        <title>Genomic Encyclopedia of Type Strains, Phase IV (KMG-IV): sequencing the most valuable type-strain genomes for metagenomic binning, comparative biology and taxonomic classification.</title>
        <authorList>
            <person name="Goeker M."/>
        </authorList>
    </citation>
    <scope>NUCLEOTIDE SEQUENCE [LARGE SCALE GENOMIC DNA]</scope>
    <source>
        <strain evidence="1 2">DSM 25024</strain>
    </source>
</reference>
<dbReference type="RefSeq" id="WP_139224668.1">
    <property type="nucleotide sequence ID" value="NZ_FOOA01000014.1"/>
</dbReference>
<dbReference type="SUPFAM" id="SSF88713">
    <property type="entry name" value="Glycoside hydrolase/deacetylase"/>
    <property type="match status" value="1"/>
</dbReference>
<dbReference type="EMBL" id="JACIDO010000011">
    <property type="protein sequence ID" value="MBB3937725.1"/>
    <property type="molecule type" value="Genomic_DNA"/>
</dbReference>
<comment type="caution">
    <text evidence="1">The sequence shown here is derived from an EMBL/GenBank/DDBJ whole genome shotgun (WGS) entry which is preliminary data.</text>
</comment>
<organism evidence="1 2">
    <name type="scientific">Aureimonas phyllosphaerae</name>
    <dbReference type="NCBI Taxonomy" id="1166078"/>
    <lineage>
        <taxon>Bacteria</taxon>
        <taxon>Pseudomonadati</taxon>
        <taxon>Pseudomonadota</taxon>
        <taxon>Alphaproteobacteria</taxon>
        <taxon>Hyphomicrobiales</taxon>
        <taxon>Aurantimonadaceae</taxon>
        <taxon>Aureimonas</taxon>
    </lineage>
</organism>
<name>A0A7W6FWB8_9HYPH</name>
<gene>
    <name evidence="1" type="ORF">GGR05_003893</name>
</gene>